<evidence type="ECO:0000313" key="4">
    <source>
        <dbReference type="EMBL" id="CTQ43043.1"/>
    </source>
</evidence>
<dbReference type="InterPro" id="IPR027417">
    <property type="entry name" value="P-loop_NTPase"/>
</dbReference>
<dbReference type="AlphaFoldDB" id="A0A0M6XZZ6"/>
<gene>
    <name evidence="4" type="primary">glnQ_2</name>
    <name evidence="4" type="ORF">LAL4801_01480</name>
</gene>
<name>A0A0M6XZZ6_9HYPH</name>
<evidence type="ECO:0000259" key="3">
    <source>
        <dbReference type="PROSITE" id="PS50893"/>
    </source>
</evidence>
<sequence length="202" mass="21575">MLTIRELKTPLIGPLDLALQAGEAVAISGPSGAGKSLFLRAIADLDESAGHVALDGTKRESIPAPEWRRKVAYVPAESGWWADRVQDHFTETADLSSLLHQVGLADALAWEVSRLSTGERQRLALVRALQTAPQVLLLDEPTSALDPPSVDLVETLLKHQLAANRALLIVTHDPGQPERLGARRLVMDKGQLKAGAGQGAPA</sequence>
<dbReference type="PANTHER" id="PTHR43119">
    <property type="entry name" value="ABC TRANSPORT PROTEIN ATP-BINDING COMPONENT-RELATED"/>
    <property type="match status" value="1"/>
</dbReference>
<keyword evidence="5" id="KW-1185">Reference proteome</keyword>
<dbReference type="PANTHER" id="PTHR43119:SF1">
    <property type="entry name" value="ABC TRANSPORTER DOMAIN-CONTAINING PROTEIN"/>
    <property type="match status" value="1"/>
</dbReference>
<dbReference type="STRING" id="187304.B0E33_22790"/>
<feature type="domain" description="ABC transporter" evidence="3">
    <location>
        <begin position="2"/>
        <end position="202"/>
    </location>
</feature>
<dbReference type="OrthoDB" id="9802264at2"/>
<dbReference type="EMBL" id="CXST01000001">
    <property type="protein sequence ID" value="CTQ43043.1"/>
    <property type="molecule type" value="Genomic_DNA"/>
</dbReference>
<dbReference type="InterPro" id="IPR003593">
    <property type="entry name" value="AAA+_ATPase"/>
</dbReference>
<dbReference type="SUPFAM" id="SSF52540">
    <property type="entry name" value="P-loop containing nucleoside triphosphate hydrolases"/>
    <property type="match status" value="1"/>
</dbReference>
<dbReference type="PROSITE" id="PS50893">
    <property type="entry name" value="ABC_TRANSPORTER_2"/>
    <property type="match status" value="1"/>
</dbReference>
<protein>
    <submittedName>
        <fullName evidence="4">Glutamine transport ATP-binding protein GlnQ</fullName>
    </submittedName>
</protein>
<evidence type="ECO:0000256" key="2">
    <source>
        <dbReference type="ARBA" id="ARBA00022840"/>
    </source>
</evidence>
<reference evidence="5" key="1">
    <citation type="submission" date="2015-07" db="EMBL/GenBank/DDBJ databases">
        <authorList>
            <person name="Rodrigo-Torres Lidia"/>
            <person name="Arahal R.David."/>
        </authorList>
    </citation>
    <scope>NUCLEOTIDE SEQUENCE [LARGE SCALE GENOMIC DNA]</scope>
    <source>
        <strain evidence="5">CECT 4801</strain>
    </source>
</reference>
<keyword evidence="1" id="KW-0547">Nucleotide-binding</keyword>
<evidence type="ECO:0000256" key="1">
    <source>
        <dbReference type="ARBA" id="ARBA00022741"/>
    </source>
</evidence>
<keyword evidence="2 4" id="KW-0067">ATP-binding</keyword>
<dbReference type="Gene3D" id="3.40.50.300">
    <property type="entry name" value="P-loop containing nucleotide triphosphate hydrolases"/>
    <property type="match status" value="1"/>
</dbReference>
<dbReference type="Proteomes" id="UP000048926">
    <property type="component" value="Unassembled WGS sequence"/>
</dbReference>
<accession>A0A0M6XZZ6</accession>
<dbReference type="SMART" id="SM00382">
    <property type="entry name" value="AAA"/>
    <property type="match status" value="1"/>
</dbReference>
<proteinExistence type="predicted"/>
<dbReference type="GO" id="GO:0005524">
    <property type="term" value="F:ATP binding"/>
    <property type="evidence" value="ECO:0007669"/>
    <property type="project" value="UniProtKB-KW"/>
</dbReference>
<dbReference type="CDD" id="cd00267">
    <property type="entry name" value="ABC_ATPase"/>
    <property type="match status" value="1"/>
</dbReference>
<dbReference type="GO" id="GO:0016887">
    <property type="term" value="F:ATP hydrolysis activity"/>
    <property type="evidence" value="ECO:0007669"/>
    <property type="project" value="InterPro"/>
</dbReference>
<dbReference type="RefSeq" id="WP_055655133.1">
    <property type="nucleotide sequence ID" value="NZ_CXST01000001.1"/>
</dbReference>
<dbReference type="InterPro" id="IPR003439">
    <property type="entry name" value="ABC_transporter-like_ATP-bd"/>
</dbReference>
<evidence type="ECO:0000313" key="5">
    <source>
        <dbReference type="Proteomes" id="UP000048926"/>
    </source>
</evidence>
<organism evidence="4 5">
    <name type="scientific">Roseibium aggregatum</name>
    <dbReference type="NCBI Taxonomy" id="187304"/>
    <lineage>
        <taxon>Bacteria</taxon>
        <taxon>Pseudomonadati</taxon>
        <taxon>Pseudomonadota</taxon>
        <taxon>Alphaproteobacteria</taxon>
        <taxon>Hyphomicrobiales</taxon>
        <taxon>Stappiaceae</taxon>
        <taxon>Roseibium</taxon>
    </lineage>
</organism>
<dbReference type="Pfam" id="PF00005">
    <property type="entry name" value="ABC_tran"/>
    <property type="match status" value="1"/>
</dbReference>